<dbReference type="Gene3D" id="3.30.560.10">
    <property type="entry name" value="Glucose Oxidase, domain 3"/>
    <property type="match status" value="1"/>
</dbReference>
<dbReference type="EMBL" id="JAUEPT010000054">
    <property type="protein sequence ID" value="KAK0436572.1"/>
    <property type="molecule type" value="Genomic_DNA"/>
</dbReference>
<keyword evidence="2" id="KW-1185">Reference proteome</keyword>
<reference evidence="1" key="1">
    <citation type="submission" date="2023-06" db="EMBL/GenBank/DDBJ databases">
        <authorList>
            <consortium name="Lawrence Berkeley National Laboratory"/>
            <person name="Ahrendt S."/>
            <person name="Sahu N."/>
            <person name="Indic B."/>
            <person name="Wong-Bajracharya J."/>
            <person name="Merenyi Z."/>
            <person name="Ke H.-M."/>
            <person name="Monk M."/>
            <person name="Kocsube S."/>
            <person name="Drula E."/>
            <person name="Lipzen A."/>
            <person name="Balint B."/>
            <person name="Henrissat B."/>
            <person name="Andreopoulos B."/>
            <person name="Martin F.M."/>
            <person name="Harder C.B."/>
            <person name="Rigling D."/>
            <person name="Ford K.L."/>
            <person name="Foster G.D."/>
            <person name="Pangilinan J."/>
            <person name="Papanicolaou A."/>
            <person name="Barry K."/>
            <person name="LaButti K."/>
            <person name="Viragh M."/>
            <person name="Koriabine M."/>
            <person name="Yan M."/>
            <person name="Riley R."/>
            <person name="Champramary S."/>
            <person name="Plett K.L."/>
            <person name="Tsai I.J."/>
            <person name="Slot J."/>
            <person name="Sipos G."/>
            <person name="Plett J."/>
            <person name="Nagy L.G."/>
            <person name="Grigoriev I.V."/>
        </authorList>
    </citation>
    <scope>NUCLEOTIDE SEQUENCE</scope>
    <source>
        <strain evidence="1">FPL87.14</strain>
    </source>
</reference>
<sequence length="167" mass="18610">MGIEVVVDNPGVGSNLKDHVDVPVMWNIPLNESLHVIVEEPMRAIFELAKHLISGRSILSEPFAHLAIFLPSRLLNENMEIVTPAPSDLDSTFPQNGPDLEIKPMPIYGLDPPPNATTIHVKEGVMDFMPHWMVLANHAKEQERGMILETGEQATKVGVTHYRHPLM</sequence>
<name>A0AA39J726_9AGAR</name>
<dbReference type="Gene3D" id="3.50.50.60">
    <property type="entry name" value="FAD/NAD(P)-binding domain"/>
    <property type="match status" value="1"/>
</dbReference>
<evidence type="ECO:0008006" key="3">
    <source>
        <dbReference type="Google" id="ProtNLM"/>
    </source>
</evidence>
<gene>
    <name evidence="1" type="ORF">EV421DRAFT_1907905</name>
</gene>
<proteinExistence type="predicted"/>
<evidence type="ECO:0000313" key="2">
    <source>
        <dbReference type="Proteomes" id="UP001175226"/>
    </source>
</evidence>
<accession>A0AA39J726</accession>
<protein>
    <recommendedName>
        <fullName evidence="3">Glucose-methanol-choline oxidoreductase N-terminal domain-containing protein</fullName>
    </recommendedName>
</protein>
<dbReference type="InterPro" id="IPR036188">
    <property type="entry name" value="FAD/NAD-bd_sf"/>
</dbReference>
<dbReference type="Proteomes" id="UP001175226">
    <property type="component" value="Unassembled WGS sequence"/>
</dbReference>
<evidence type="ECO:0000313" key="1">
    <source>
        <dbReference type="EMBL" id="KAK0436572.1"/>
    </source>
</evidence>
<comment type="caution">
    <text evidence="1">The sequence shown here is derived from an EMBL/GenBank/DDBJ whole genome shotgun (WGS) entry which is preliminary data.</text>
</comment>
<organism evidence="1 2">
    <name type="scientific">Armillaria borealis</name>
    <dbReference type="NCBI Taxonomy" id="47425"/>
    <lineage>
        <taxon>Eukaryota</taxon>
        <taxon>Fungi</taxon>
        <taxon>Dikarya</taxon>
        <taxon>Basidiomycota</taxon>
        <taxon>Agaricomycotina</taxon>
        <taxon>Agaricomycetes</taxon>
        <taxon>Agaricomycetidae</taxon>
        <taxon>Agaricales</taxon>
        <taxon>Marasmiineae</taxon>
        <taxon>Physalacriaceae</taxon>
        <taxon>Armillaria</taxon>
    </lineage>
</organism>
<dbReference type="AlphaFoldDB" id="A0AA39J726"/>